<evidence type="ECO:0000313" key="2">
    <source>
        <dbReference type="EMBL" id="VDH92361.1"/>
    </source>
</evidence>
<proteinExistence type="predicted"/>
<name>A0A8B6BKT7_MYTGA</name>
<protein>
    <submittedName>
        <fullName evidence="2">Uncharacterized protein</fullName>
    </submittedName>
</protein>
<gene>
    <name evidence="2" type="ORF">MGAL_10B039847</name>
</gene>
<comment type="caution">
    <text evidence="2">The sequence shown here is derived from an EMBL/GenBank/DDBJ whole genome shotgun (WGS) entry which is preliminary data.</text>
</comment>
<organism evidence="2 3">
    <name type="scientific">Mytilus galloprovincialis</name>
    <name type="common">Mediterranean mussel</name>
    <dbReference type="NCBI Taxonomy" id="29158"/>
    <lineage>
        <taxon>Eukaryota</taxon>
        <taxon>Metazoa</taxon>
        <taxon>Spiralia</taxon>
        <taxon>Lophotrochozoa</taxon>
        <taxon>Mollusca</taxon>
        <taxon>Bivalvia</taxon>
        <taxon>Autobranchia</taxon>
        <taxon>Pteriomorphia</taxon>
        <taxon>Mytilida</taxon>
        <taxon>Mytiloidea</taxon>
        <taxon>Mytilidae</taxon>
        <taxon>Mytilinae</taxon>
        <taxon>Mytilus</taxon>
    </lineage>
</organism>
<accession>A0A8B6BKT7</accession>
<reference evidence="2" key="1">
    <citation type="submission" date="2018-11" db="EMBL/GenBank/DDBJ databases">
        <authorList>
            <person name="Alioto T."/>
            <person name="Alioto T."/>
        </authorList>
    </citation>
    <scope>NUCLEOTIDE SEQUENCE</scope>
</reference>
<dbReference type="OrthoDB" id="6198562at2759"/>
<feature type="compositionally biased region" description="Low complexity" evidence="1">
    <location>
        <begin position="341"/>
        <end position="376"/>
    </location>
</feature>
<feature type="region of interest" description="Disordered" evidence="1">
    <location>
        <begin position="339"/>
        <end position="422"/>
    </location>
</feature>
<evidence type="ECO:0000256" key="1">
    <source>
        <dbReference type="SAM" id="MobiDB-lite"/>
    </source>
</evidence>
<evidence type="ECO:0000313" key="3">
    <source>
        <dbReference type="Proteomes" id="UP000596742"/>
    </source>
</evidence>
<keyword evidence="3" id="KW-1185">Reference proteome</keyword>
<dbReference type="AlphaFoldDB" id="A0A8B6BKT7"/>
<dbReference type="Proteomes" id="UP000596742">
    <property type="component" value="Unassembled WGS sequence"/>
</dbReference>
<sequence length="422" mass="48980">MIKEHCLKLFQIKSEKQDMGKARSLGIDDAIVVYRMLLRRSDYLGKKGDHVSISGIALDEELTDFSKLALTKRIHLLKTEFLGLPVLPEHCSFRHPVAVTPSEKQKFQSTNSMTVKQLQHEIEKLLDRIEDKFQLDYHKELYQQEVKTKRKAKLVHFLNELKVVMDAQETHTTEDNSTNYNDVRTVHRKLKPGTLKTYINLEEERNCRIKALKKSKSRVMNKLKQLAVKLEREQTYEPLDTLFLIRKKGSKIIQSYGYGELKSRFMEGLPLTDEVPYGKRRKKPAMPVVQKDAVIELLTPGKDNFSFGVGSGRTLAEQQKSQLENLQIAINSPDVNVQVLHESPSPHQPQQIEPPQQIEQQQTQQIEPQQTQQIEPQQHEHDEQHLAQQRKTARKRLYEESFKQRKPTTKAICIPSRTLPTR</sequence>
<dbReference type="EMBL" id="UYJE01000339">
    <property type="protein sequence ID" value="VDH92361.1"/>
    <property type="molecule type" value="Genomic_DNA"/>
</dbReference>